<keyword evidence="2" id="KW-0436">Ligase</keyword>
<dbReference type="Gene3D" id="3.30.40.10">
    <property type="entry name" value="Zinc/RING finger domain, C3HC4 (zinc finger)"/>
    <property type="match status" value="1"/>
</dbReference>
<dbReference type="InterPro" id="IPR044718">
    <property type="entry name" value="HOS1"/>
</dbReference>
<feature type="region of interest" description="Disordered" evidence="1">
    <location>
        <begin position="1"/>
        <end position="23"/>
    </location>
</feature>
<feature type="compositionally biased region" description="Polar residues" evidence="1">
    <location>
        <begin position="1"/>
        <end position="10"/>
    </location>
</feature>
<comment type="caution">
    <text evidence="2">The sequence shown here is derived from an EMBL/GenBank/DDBJ whole genome shotgun (WGS) entry which is preliminary data.</text>
</comment>
<dbReference type="InterPro" id="IPR013083">
    <property type="entry name" value="Znf_RING/FYVE/PHD"/>
</dbReference>
<dbReference type="AlphaFoldDB" id="A0AAV3PZP2"/>
<evidence type="ECO:0000313" key="2">
    <source>
        <dbReference type="EMBL" id="GAA0157294.1"/>
    </source>
</evidence>
<dbReference type="GO" id="GO:0004842">
    <property type="term" value="F:ubiquitin-protein transferase activity"/>
    <property type="evidence" value="ECO:0007669"/>
    <property type="project" value="InterPro"/>
</dbReference>
<protein>
    <submittedName>
        <fullName evidence="2">Ubiquitin-protein ligase</fullName>
    </submittedName>
</protein>
<dbReference type="Proteomes" id="UP001454036">
    <property type="component" value="Unassembled WGS sequence"/>
</dbReference>
<sequence>MDRSGYSNAAVNGGETTRAPPPSRQLDYTCTQLQGALMHLASIDPIELCNEAKVEHCRATRDLRSCRRFVHCVLTSCGHASLCEECSQRCDVCPICRVPLQREGLRHRLRLYYECIGAGLISKRCDDRFQDEEESEKKLIPDVQRLYALFDVAFENNLSSLICHCILFNHYILVFEHWSMLVFEGSEAN</sequence>
<name>A0AAV3PZP2_LITER</name>
<accession>A0AAV3PZP2</accession>
<proteinExistence type="predicted"/>
<dbReference type="EMBL" id="BAABME010003074">
    <property type="protein sequence ID" value="GAA0157294.1"/>
    <property type="molecule type" value="Genomic_DNA"/>
</dbReference>
<evidence type="ECO:0000313" key="3">
    <source>
        <dbReference type="Proteomes" id="UP001454036"/>
    </source>
</evidence>
<dbReference type="PANTHER" id="PTHR47358">
    <property type="entry name" value="E3 UBIQUITIN-PROTEIN LIGASE HOS1"/>
    <property type="match status" value="1"/>
</dbReference>
<dbReference type="GO" id="GO:0016567">
    <property type="term" value="P:protein ubiquitination"/>
    <property type="evidence" value="ECO:0007669"/>
    <property type="project" value="InterPro"/>
</dbReference>
<gene>
    <name evidence="2" type="ORF">LIER_14596</name>
</gene>
<dbReference type="GO" id="GO:0016874">
    <property type="term" value="F:ligase activity"/>
    <property type="evidence" value="ECO:0007669"/>
    <property type="project" value="UniProtKB-KW"/>
</dbReference>
<keyword evidence="3" id="KW-1185">Reference proteome</keyword>
<dbReference type="PANTHER" id="PTHR47358:SF2">
    <property type="entry name" value="E3 UBIQUITIN-PROTEIN LIGASE HOS1"/>
    <property type="match status" value="1"/>
</dbReference>
<evidence type="ECO:0000256" key="1">
    <source>
        <dbReference type="SAM" id="MobiDB-lite"/>
    </source>
</evidence>
<organism evidence="2 3">
    <name type="scientific">Lithospermum erythrorhizon</name>
    <name type="common">Purple gromwell</name>
    <name type="synonym">Lithospermum officinale var. erythrorhizon</name>
    <dbReference type="NCBI Taxonomy" id="34254"/>
    <lineage>
        <taxon>Eukaryota</taxon>
        <taxon>Viridiplantae</taxon>
        <taxon>Streptophyta</taxon>
        <taxon>Embryophyta</taxon>
        <taxon>Tracheophyta</taxon>
        <taxon>Spermatophyta</taxon>
        <taxon>Magnoliopsida</taxon>
        <taxon>eudicotyledons</taxon>
        <taxon>Gunneridae</taxon>
        <taxon>Pentapetalae</taxon>
        <taxon>asterids</taxon>
        <taxon>lamiids</taxon>
        <taxon>Boraginales</taxon>
        <taxon>Boraginaceae</taxon>
        <taxon>Boraginoideae</taxon>
        <taxon>Lithospermeae</taxon>
        <taxon>Lithospermum</taxon>
    </lineage>
</organism>
<reference evidence="2 3" key="1">
    <citation type="submission" date="2024-01" db="EMBL/GenBank/DDBJ databases">
        <title>The complete chloroplast genome sequence of Lithospermum erythrorhizon: insights into the phylogenetic relationship among Boraginaceae species and the maternal lineages of purple gromwells.</title>
        <authorList>
            <person name="Okada T."/>
            <person name="Watanabe K."/>
        </authorList>
    </citation>
    <scope>NUCLEOTIDE SEQUENCE [LARGE SCALE GENOMIC DNA]</scope>
</reference>